<keyword evidence="1" id="KW-0732">Signal</keyword>
<feature type="chain" id="PRO_5014895600" evidence="1">
    <location>
        <begin position="19"/>
        <end position="160"/>
    </location>
</feature>
<proteinExistence type="predicted"/>
<protein>
    <submittedName>
        <fullName evidence="2">Uncharacterized protein</fullName>
    </submittedName>
</protein>
<dbReference type="EMBL" id="NJGE01000001">
    <property type="protein sequence ID" value="PIT70173.1"/>
    <property type="molecule type" value="Genomic_DNA"/>
</dbReference>
<dbReference type="RefSeq" id="WP_100128102.1">
    <property type="nucleotide sequence ID" value="NZ_CADDYI010000001.1"/>
</dbReference>
<evidence type="ECO:0000313" key="3">
    <source>
        <dbReference type="Proteomes" id="UP000229839"/>
    </source>
</evidence>
<organism evidence="2 3">
    <name type="scientific">Bartonella tribocorum</name>
    <dbReference type="NCBI Taxonomy" id="85701"/>
    <lineage>
        <taxon>Bacteria</taxon>
        <taxon>Pseudomonadati</taxon>
        <taxon>Pseudomonadota</taxon>
        <taxon>Alphaproteobacteria</taxon>
        <taxon>Hyphomicrobiales</taxon>
        <taxon>Bartonellaceae</taxon>
        <taxon>Bartonella</taxon>
    </lineage>
</organism>
<evidence type="ECO:0000256" key="1">
    <source>
        <dbReference type="SAM" id="SignalP"/>
    </source>
</evidence>
<dbReference type="OrthoDB" id="7923635at2"/>
<accession>A0A2M6UVF1</accession>
<feature type="signal peptide" evidence="1">
    <location>
        <begin position="1"/>
        <end position="18"/>
    </location>
</feature>
<evidence type="ECO:0000313" key="2">
    <source>
        <dbReference type="EMBL" id="PIT70173.1"/>
    </source>
</evidence>
<dbReference type="Proteomes" id="UP000229839">
    <property type="component" value="Unassembled WGS sequence"/>
</dbReference>
<comment type="caution">
    <text evidence="2">The sequence shown here is derived from an EMBL/GenBank/DDBJ whole genome shotgun (WGS) entry which is preliminary data.</text>
</comment>
<name>A0A2M6UVF1_9HYPH</name>
<gene>
    <name evidence="2" type="ORF">CER18_00180</name>
</gene>
<reference evidence="2 3" key="1">
    <citation type="submission" date="2017-06" db="EMBL/GenBank/DDBJ databases">
        <title>Draft genome of Bartonella tribocorum strain L103, isolated from a rodent in Laos.</title>
        <authorList>
            <person name="Hadjadj L."/>
            <person name="Jiyipong T."/>
            <person name="Morand S."/>
            <person name="Diene S.M."/>
            <person name="Rolain J.-M."/>
        </authorList>
    </citation>
    <scope>NUCLEOTIDE SEQUENCE [LARGE SCALE GENOMIC DNA]</scope>
    <source>
        <strain evidence="2 3">L103</strain>
    </source>
</reference>
<sequence>MFKLAFFFIFLFPFVSYAQEKKTDKSSLISPITKNYLLTEDFLLKLEKIEKECKNLLPEIENNTYTYDSNIFSSVENYTTYISSKPKFLNILKENNLTAKSFAAGTLTLDIILMLLVFAFEKEYSSEKNIIFLKNLEFVKNHFYKTMNISGNCKRLILKN</sequence>
<dbReference type="AlphaFoldDB" id="A0A2M6UVF1"/>